<dbReference type="InterPro" id="IPR039417">
    <property type="entry name" value="Peptidase_C1A_papain-like"/>
</dbReference>
<dbReference type="CDD" id="cd02248">
    <property type="entry name" value="Peptidase_C1A"/>
    <property type="match status" value="1"/>
</dbReference>
<dbReference type="PRINTS" id="PR00705">
    <property type="entry name" value="PAPAIN"/>
</dbReference>
<organism evidence="5 6">
    <name type="scientific">Tritrichomonas foetus</name>
    <dbReference type="NCBI Taxonomy" id="1144522"/>
    <lineage>
        <taxon>Eukaryota</taxon>
        <taxon>Metamonada</taxon>
        <taxon>Parabasalia</taxon>
        <taxon>Tritrichomonadida</taxon>
        <taxon>Tritrichomonadidae</taxon>
        <taxon>Tritrichomonas</taxon>
    </lineage>
</organism>
<comment type="caution">
    <text evidence="5">The sequence shown here is derived from an EMBL/GenBank/DDBJ whole genome shotgun (WGS) entry which is preliminary data.</text>
</comment>
<proteinExistence type="inferred from homology"/>
<dbReference type="Gene3D" id="3.90.70.10">
    <property type="entry name" value="Cysteine proteinases"/>
    <property type="match status" value="1"/>
</dbReference>
<dbReference type="RefSeq" id="XP_068348961.1">
    <property type="nucleotide sequence ID" value="XM_068511791.1"/>
</dbReference>
<name>A0A1J4J9J0_9EUKA</name>
<dbReference type="InterPro" id="IPR038765">
    <property type="entry name" value="Papain-like_cys_pep_sf"/>
</dbReference>
<dbReference type="InterPro" id="IPR000169">
    <property type="entry name" value="Pept_cys_AS"/>
</dbReference>
<evidence type="ECO:0000256" key="1">
    <source>
        <dbReference type="ARBA" id="ARBA00008455"/>
    </source>
</evidence>
<dbReference type="Pfam" id="PF00112">
    <property type="entry name" value="Peptidase_C1"/>
    <property type="match status" value="1"/>
</dbReference>
<evidence type="ECO:0000313" key="6">
    <source>
        <dbReference type="Proteomes" id="UP000179807"/>
    </source>
</evidence>
<dbReference type="GO" id="GO:0006508">
    <property type="term" value="P:proteolysis"/>
    <property type="evidence" value="ECO:0007669"/>
    <property type="project" value="InterPro"/>
</dbReference>
<protein>
    <submittedName>
        <fullName evidence="5">Cathepsin L1</fullName>
    </submittedName>
</protein>
<dbReference type="InterPro" id="IPR000668">
    <property type="entry name" value="Peptidase_C1A_C"/>
</dbReference>
<dbReference type="SUPFAM" id="SSF54001">
    <property type="entry name" value="Cysteine proteinases"/>
    <property type="match status" value="1"/>
</dbReference>
<sequence>MLLFLVELIRSTPYVSQHQELSFVQWMRENNAIYSGNDYQFRLGVWLMNMEYVNEQNRATDSNRKTFTVGMNQFTGMTRSEYKSLLGFNKKAKTSKAEITEKKNVVIPESLDFRERGVVNEIQNQGGCGSCWAFSAIGAMESIHALKFGELLKLSESNLVDCVDLCYGCEGGIMDAAYYYVHEHQDGKFMLASDYPYTPSQGTCKFDSSKAVSYLRSMNGIVSGTEDALLNSLVAYGPNAVAIDASPLNFQFYKMGVYNDWTCPKDVNHAVILVGYGENFWIVRNSWGKTWGESGYVRMARHMDGICGITDYVVVPIA</sequence>
<evidence type="ECO:0000259" key="3">
    <source>
        <dbReference type="SMART" id="SM00645"/>
    </source>
</evidence>
<evidence type="ECO:0000256" key="2">
    <source>
        <dbReference type="ARBA" id="ARBA00023157"/>
    </source>
</evidence>
<dbReference type="PROSITE" id="PS00139">
    <property type="entry name" value="THIOL_PROTEASE_CYS"/>
    <property type="match status" value="1"/>
</dbReference>
<dbReference type="VEuPathDB" id="TrichDB:TRFO_38029"/>
<dbReference type="Pfam" id="PF08246">
    <property type="entry name" value="Inhibitor_I29"/>
    <property type="match status" value="1"/>
</dbReference>
<dbReference type="Proteomes" id="UP000179807">
    <property type="component" value="Unassembled WGS sequence"/>
</dbReference>
<reference evidence="5" key="1">
    <citation type="submission" date="2016-10" db="EMBL/GenBank/DDBJ databases">
        <authorList>
            <person name="Benchimol M."/>
            <person name="Almeida L.G."/>
            <person name="Vasconcelos A.T."/>
            <person name="Perreira-Neves A."/>
            <person name="Rosa I.A."/>
            <person name="Tasca T."/>
            <person name="Bogo M.R."/>
            <person name="de Souza W."/>
        </authorList>
    </citation>
    <scope>NUCLEOTIDE SEQUENCE [LARGE SCALE GENOMIC DNA]</scope>
    <source>
        <strain evidence="5">K</strain>
    </source>
</reference>
<dbReference type="OrthoDB" id="10253408at2759"/>
<dbReference type="GeneID" id="94846495"/>
<dbReference type="GO" id="GO:0008234">
    <property type="term" value="F:cysteine-type peptidase activity"/>
    <property type="evidence" value="ECO:0007669"/>
    <property type="project" value="InterPro"/>
</dbReference>
<keyword evidence="2" id="KW-1015">Disulfide bond</keyword>
<dbReference type="PROSITE" id="PS00640">
    <property type="entry name" value="THIOL_PROTEASE_ASN"/>
    <property type="match status" value="1"/>
</dbReference>
<comment type="similarity">
    <text evidence="1">Belongs to the peptidase C1 family.</text>
</comment>
<dbReference type="FunFam" id="3.90.70.10:FF:000039">
    <property type="entry name" value="Cysteine proteinase 2, putative"/>
    <property type="match status" value="1"/>
</dbReference>
<accession>A0A1J4J9J0</accession>
<dbReference type="InterPro" id="IPR013201">
    <property type="entry name" value="Prot_inhib_I29"/>
</dbReference>
<dbReference type="AlphaFoldDB" id="A0A1J4J9J0"/>
<dbReference type="InterPro" id="IPR013128">
    <property type="entry name" value="Peptidase_C1A"/>
</dbReference>
<feature type="domain" description="Peptidase C1A papain C-terminal" evidence="3">
    <location>
        <begin position="107"/>
        <end position="317"/>
    </location>
</feature>
<gene>
    <name evidence="5" type="primary">Ctsl1</name>
    <name evidence="5" type="ORF">TRFO_38029</name>
</gene>
<evidence type="ECO:0000259" key="4">
    <source>
        <dbReference type="SMART" id="SM00848"/>
    </source>
</evidence>
<dbReference type="SMART" id="SM00848">
    <property type="entry name" value="Inhibitor_I29"/>
    <property type="match status" value="1"/>
</dbReference>
<evidence type="ECO:0000313" key="5">
    <source>
        <dbReference type="EMBL" id="OHS95824.1"/>
    </source>
</evidence>
<dbReference type="InterPro" id="IPR025661">
    <property type="entry name" value="Pept_asp_AS"/>
</dbReference>
<feature type="domain" description="Cathepsin propeptide inhibitor" evidence="4">
    <location>
        <begin position="23"/>
        <end position="82"/>
    </location>
</feature>
<dbReference type="EMBL" id="MLAK01001218">
    <property type="protein sequence ID" value="OHS95824.1"/>
    <property type="molecule type" value="Genomic_DNA"/>
</dbReference>
<keyword evidence="6" id="KW-1185">Reference proteome</keyword>
<dbReference type="PANTHER" id="PTHR12411">
    <property type="entry name" value="CYSTEINE PROTEASE FAMILY C1-RELATED"/>
    <property type="match status" value="1"/>
</dbReference>
<dbReference type="SMART" id="SM00645">
    <property type="entry name" value="Pept_C1"/>
    <property type="match status" value="1"/>
</dbReference>